<dbReference type="PROSITE" id="PS00463">
    <property type="entry name" value="ZN2_CY6_FUNGAL_1"/>
    <property type="match status" value="1"/>
</dbReference>
<proteinExistence type="predicted"/>
<dbReference type="InParanoid" id="A0A507B019"/>
<dbReference type="SUPFAM" id="SSF57701">
    <property type="entry name" value="Zn2/Cys6 DNA-binding domain"/>
    <property type="match status" value="1"/>
</dbReference>
<evidence type="ECO:0000256" key="2">
    <source>
        <dbReference type="ARBA" id="ARBA00022833"/>
    </source>
</evidence>
<accession>A0A507B019</accession>
<keyword evidence="8" id="KW-1185">Reference proteome</keyword>
<dbReference type="Gene3D" id="4.10.240.10">
    <property type="entry name" value="Zn(2)-C6 fungal-type DNA-binding domain"/>
    <property type="match status" value="1"/>
</dbReference>
<dbReference type="AlphaFoldDB" id="A0A507B019"/>
<dbReference type="Pfam" id="PF00172">
    <property type="entry name" value="Zn_clus"/>
    <property type="match status" value="1"/>
</dbReference>
<dbReference type="OrthoDB" id="5355161at2759"/>
<evidence type="ECO:0000313" key="8">
    <source>
        <dbReference type="Proteomes" id="UP000319257"/>
    </source>
</evidence>
<dbReference type="PANTHER" id="PTHR47660">
    <property type="entry name" value="TRANSCRIPTION FACTOR WITH C2H2 AND ZN(2)-CYS(6) DNA BINDING DOMAIN (EUROFUNG)-RELATED-RELATED"/>
    <property type="match status" value="1"/>
</dbReference>
<dbReference type="CDD" id="cd00067">
    <property type="entry name" value="GAL4"/>
    <property type="match status" value="1"/>
</dbReference>
<dbReference type="GO" id="GO:0000981">
    <property type="term" value="F:DNA-binding transcription factor activity, RNA polymerase II-specific"/>
    <property type="evidence" value="ECO:0007669"/>
    <property type="project" value="InterPro"/>
</dbReference>
<evidence type="ECO:0000313" key="7">
    <source>
        <dbReference type="EMBL" id="TPX10338.1"/>
    </source>
</evidence>
<dbReference type="EMBL" id="SKBQ01000059">
    <property type="protein sequence ID" value="TPX10338.1"/>
    <property type="molecule type" value="Genomic_DNA"/>
</dbReference>
<feature type="domain" description="Zn(2)-C6 fungal-type" evidence="6">
    <location>
        <begin position="15"/>
        <end position="45"/>
    </location>
</feature>
<keyword evidence="5" id="KW-0539">Nucleus</keyword>
<name>A0A507B019_9PEZI</name>
<dbReference type="InterPro" id="IPR001138">
    <property type="entry name" value="Zn2Cys6_DnaBD"/>
</dbReference>
<dbReference type="STRING" id="1093900.A0A507B019"/>
<dbReference type="PANTHER" id="PTHR47660:SF3">
    <property type="entry name" value="FINGER DOMAIN PROTEIN, PUTATIVE (AFU_ORTHOLOGUE AFUA_4G03310)-RELATED"/>
    <property type="match status" value="1"/>
</dbReference>
<dbReference type="RefSeq" id="XP_030992049.1">
    <property type="nucleotide sequence ID" value="XM_031143631.1"/>
</dbReference>
<evidence type="ECO:0000256" key="1">
    <source>
        <dbReference type="ARBA" id="ARBA00022723"/>
    </source>
</evidence>
<dbReference type="PRINTS" id="PR00755">
    <property type="entry name" value="AFLATOXINBRP"/>
</dbReference>
<evidence type="ECO:0000259" key="6">
    <source>
        <dbReference type="PROSITE" id="PS50048"/>
    </source>
</evidence>
<dbReference type="SMART" id="SM00066">
    <property type="entry name" value="GAL4"/>
    <property type="match status" value="1"/>
</dbReference>
<evidence type="ECO:0000256" key="5">
    <source>
        <dbReference type="ARBA" id="ARBA00023242"/>
    </source>
</evidence>
<protein>
    <recommendedName>
        <fullName evidence="6">Zn(2)-C6 fungal-type domain-containing protein</fullName>
    </recommendedName>
</protein>
<dbReference type="PROSITE" id="PS50048">
    <property type="entry name" value="ZN2_CY6_FUNGAL_2"/>
    <property type="match status" value="1"/>
</dbReference>
<evidence type="ECO:0000256" key="4">
    <source>
        <dbReference type="ARBA" id="ARBA00023163"/>
    </source>
</evidence>
<keyword evidence="1" id="KW-0479">Metal-binding</keyword>
<dbReference type="GO" id="GO:0008270">
    <property type="term" value="F:zinc ion binding"/>
    <property type="evidence" value="ECO:0007669"/>
    <property type="project" value="InterPro"/>
</dbReference>
<keyword evidence="3" id="KW-0805">Transcription regulation</keyword>
<comment type="caution">
    <text evidence="7">The sequence shown here is derived from an EMBL/GenBank/DDBJ whole genome shotgun (WGS) entry which is preliminary data.</text>
</comment>
<dbReference type="InterPro" id="IPR036864">
    <property type="entry name" value="Zn2-C6_fun-type_DNA-bd_sf"/>
</dbReference>
<gene>
    <name evidence="7" type="ORF">E0L32_008743</name>
</gene>
<dbReference type="Proteomes" id="UP000319257">
    <property type="component" value="Unassembled WGS sequence"/>
</dbReference>
<organism evidence="7 8">
    <name type="scientific">Thyridium curvatum</name>
    <dbReference type="NCBI Taxonomy" id="1093900"/>
    <lineage>
        <taxon>Eukaryota</taxon>
        <taxon>Fungi</taxon>
        <taxon>Dikarya</taxon>
        <taxon>Ascomycota</taxon>
        <taxon>Pezizomycotina</taxon>
        <taxon>Sordariomycetes</taxon>
        <taxon>Sordariomycetidae</taxon>
        <taxon>Thyridiales</taxon>
        <taxon>Thyridiaceae</taxon>
        <taxon>Thyridium</taxon>
    </lineage>
</organism>
<evidence type="ECO:0000256" key="3">
    <source>
        <dbReference type="ARBA" id="ARBA00023015"/>
    </source>
</evidence>
<dbReference type="GeneID" id="41976190"/>
<keyword evidence="4" id="KW-0804">Transcription</keyword>
<sequence>MSARKIQSTPWRRKACTACTKAKRRCNKASPACRRCREMGGACVYPLTKQLSTPGDAVNDLPTNLAYDDVNALFESTESSQADVELWDSLTPAGSSVADVGILPQTSDNSSNLRAPQPLPRSDNPVWFLAPGSFSVRYSSDHAATSRLITSRVLKHTAKELSEIWPKMWVSRGETPFIHRSLYQCKMPDCIRDAYTAIATYYSRTTETEDMVARILDDRASRLIEDQVFADSFGSLGVLDHLARSQALYMYQAVRLFNGDIQNRARAEDALTVLIDWVTQMLQVATDEFGNGFQSRTSSALGEISSNNALMLSWRMWVVTESVRRTFLAAKILVGVYLTIRDGCCECAGSTYFTSRKSLWDAPSAYVWSKICQDNGPLFVELATSDILFTRARPAEIDEFCRLAMSVTFGLEAVEAWHGELAAATRPPLD</sequence>
<reference evidence="7 8" key="1">
    <citation type="submission" date="2019-06" db="EMBL/GenBank/DDBJ databases">
        <title>Draft genome sequence of the filamentous fungus Phialemoniopsis curvata isolated from diesel fuel.</title>
        <authorList>
            <person name="Varaljay V.A."/>
            <person name="Lyon W.J."/>
            <person name="Crouch A.L."/>
            <person name="Drake C.E."/>
            <person name="Hollomon J.M."/>
            <person name="Nadeau L.J."/>
            <person name="Nunn H.S."/>
            <person name="Stevenson B.S."/>
            <person name="Bojanowski C.L."/>
            <person name="Crookes-Goodson W.J."/>
        </authorList>
    </citation>
    <scope>NUCLEOTIDE SEQUENCE [LARGE SCALE GENOMIC DNA]</scope>
    <source>
        <strain evidence="7 8">D216</strain>
    </source>
</reference>
<keyword evidence="2" id="KW-0862">Zinc</keyword>